<gene>
    <name evidence="3" type="ORF">MERR_LOCUS9475</name>
</gene>
<name>A0A6D2IAA2_9BRAS</name>
<sequence>MMSKWSSFVAKNCRSSGFFPQSRRGFASSASPGEGSWVPPVMVLSFLTGFAGYMVDDFVNYKKSRERLRKIEEEADYFHEVFVEKLEESKKRSKEIFGY</sequence>
<feature type="region of interest" description="Disordered" evidence="1">
    <location>
        <begin position="15"/>
        <end position="37"/>
    </location>
</feature>
<evidence type="ECO:0000256" key="2">
    <source>
        <dbReference type="SAM" id="Phobius"/>
    </source>
</evidence>
<dbReference type="AlphaFoldDB" id="A0A6D2IAA2"/>
<comment type="caution">
    <text evidence="3">The sequence shown here is derived from an EMBL/GenBank/DDBJ whole genome shotgun (WGS) entry which is preliminary data.</text>
</comment>
<proteinExistence type="predicted"/>
<organism evidence="3 4">
    <name type="scientific">Microthlaspi erraticum</name>
    <dbReference type="NCBI Taxonomy" id="1685480"/>
    <lineage>
        <taxon>Eukaryota</taxon>
        <taxon>Viridiplantae</taxon>
        <taxon>Streptophyta</taxon>
        <taxon>Embryophyta</taxon>
        <taxon>Tracheophyta</taxon>
        <taxon>Spermatophyta</taxon>
        <taxon>Magnoliopsida</taxon>
        <taxon>eudicotyledons</taxon>
        <taxon>Gunneridae</taxon>
        <taxon>Pentapetalae</taxon>
        <taxon>rosids</taxon>
        <taxon>malvids</taxon>
        <taxon>Brassicales</taxon>
        <taxon>Brassicaceae</taxon>
        <taxon>Coluteocarpeae</taxon>
        <taxon>Microthlaspi</taxon>
    </lineage>
</organism>
<dbReference type="Proteomes" id="UP000467841">
    <property type="component" value="Unassembled WGS sequence"/>
</dbReference>
<dbReference type="EMBL" id="CACVBM020000666">
    <property type="protein sequence ID" value="CAA7022240.1"/>
    <property type="molecule type" value="Genomic_DNA"/>
</dbReference>
<reference evidence="3" key="1">
    <citation type="submission" date="2020-01" db="EMBL/GenBank/DDBJ databases">
        <authorList>
            <person name="Mishra B."/>
        </authorList>
    </citation>
    <scope>NUCLEOTIDE SEQUENCE [LARGE SCALE GENOMIC DNA]</scope>
</reference>
<feature type="transmembrane region" description="Helical" evidence="2">
    <location>
        <begin position="37"/>
        <end position="55"/>
    </location>
</feature>
<keyword evidence="2" id="KW-0472">Membrane</keyword>
<evidence type="ECO:0000313" key="4">
    <source>
        <dbReference type="Proteomes" id="UP000467841"/>
    </source>
</evidence>
<evidence type="ECO:0000313" key="3">
    <source>
        <dbReference type="EMBL" id="CAA7022240.1"/>
    </source>
</evidence>
<keyword evidence="2" id="KW-0812">Transmembrane</keyword>
<keyword evidence="4" id="KW-1185">Reference proteome</keyword>
<evidence type="ECO:0000256" key="1">
    <source>
        <dbReference type="SAM" id="MobiDB-lite"/>
    </source>
</evidence>
<accession>A0A6D2IAA2</accession>
<keyword evidence="2" id="KW-1133">Transmembrane helix</keyword>
<protein>
    <submittedName>
        <fullName evidence="3">Uncharacterized protein</fullName>
    </submittedName>
</protein>